<name>A0AAU9CYR5_9BACT</name>
<accession>A0AAU9CYR5</accession>
<dbReference type="SMART" id="SM00870">
    <property type="entry name" value="Asparaginase"/>
    <property type="match status" value="1"/>
</dbReference>
<dbReference type="CDD" id="cd08963">
    <property type="entry name" value="L-asparaginase_I"/>
    <property type="match status" value="1"/>
</dbReference>
<dbReference type="InterPro" id="IPR036152">
    <property type="entry name" value="Asp/glu_Ase-like_sf"/>
</dbReference>
<evidence type="ECO:0000313" key="8">
    <source>
        <dbReference type="EMBL" id="BDD10612.1"/>
    </source>
</evidence>
<feature type="domain" description="L-asparaginase N-terminal" evidence="6">
    <location>
        <begin position="23"/>
        <end position="213"/>
    </location>
</feature>
<keyword evidence="2" id="KW-0378">Hydrolase</keyword>
<dbReference type="PRINTS" id="PR00139">
    <property type="entry name" value="ASNGLNASE"/>
</dbReference>
<proteinExistence type="predicted"/>
<dbReference type="KEGG" id="fax:FUAX_30440"/>
<keyword evidence="9" id="KW-1185">Reference proteome</keyword>
<dbReference type="Proteomes" id="UP001348817">
    <property type="component" value="Chromosome"/>
</dbReference>
<dbReference type="PIRSF" id="PIRSF500176">
    <property type="entry name" value="L_ASNase"/>
    <property type="match status" value="1"/>
</dbReference>
<dbReference type="FunFam" id="3.40.50.40:FF:000001">
    <property type="entry name" value="L-asparaginase 1"/>
    <property type="match status" value="1"/>
</dbReference>
<dbReference type="Gene3D" id="3.40.50.1170">
    <property type="entry name" value="L-asparaginase, N-terminal domain"/>
    <property type="match status" value="1"/>
</dbReference>
<dbReference type="InterPro" id="IPR041725">
    <property type="entry name" value="L-asparaginase_I"/>
</dbReference>
<sequence>MREAGKYRITKIVTNPKRRPKANVLIIYTGGTLGMVKDESGALVPMRFNEIVERVPELSELDILMTVISFPVSLDSSNVGPKDWANIAVIIKENYQQYDGFVVLHGTDTMAYTASAVSYILQGLNKPVIFTGAQLPMGARRTDARANLLTALEIAKSKKNGKPRVPEVGIFFDYKLFRGNRAQKEKSSLFAAFESENYPPLARTGITIDYNSDVIMPYNPYGVINFNTAFDSNVLVLRLFPAISKSVVSNVLRVPGLRGVVLESFGSGNAPTDPWFIEELEAAVSRGVVILNVSQCAGGKVLHGRYATSAQLDGIGVISGRDITTEAAVTKMMYLLGNLNDTESVKKWLQVPLCGEMS</sequence>
<gene>
    <name evidence="8" type="primary">ansA</name>
    <name evidence="8" type="ORF">FUAX_30440</name>
</gene>
<dbReference type="PROSITE" id="PS51732">
    <property type="entry name" value="ASN_GLN_ASE_3"/>
    <property type="match status" value="1"/>
</dbReference>
<dbReference type="SUPFAM" id="SSF53774">
    <property type="entry name" value="Glutaminase/Asparaginase"/>
    <property type="match status" value="1"/>
</dbReference>
<dbReference type="GO" id="GO:0004067">
    <property type="term" value="F:asparaginase activity"/>
    <property type="evidence" value="ECO:0007669"/>
    <property type="project" value="UniProtKB-UniRule"/>
</dbReference>
<dbReference type="PANTHER" id="PTHR11707">
    <property type="entry name" value="L-ASPARAGINASE"/>
    <property type="match status" value="1"/>
</dbReference>
<evidence type="ECO:0000259" key="7">
    <source>
        <dbReference type="Pfam" id="PF17763"/>
    </source>
</evidence>
<evidence type="ECO:0000256" key="4">
    <source>
        <dbReference type="PIRSR" id="PIRSR001220-2"/>
    </source>
</evidence>
<reference evidence="8 9" key="1">
    <citation type="submission" date="2021-12" db="EMBL/GenBank/DDBJ databases">
        <title>Genome sequencing of bacteria with rrn-lacking chromosome and rrn-plasmid.</title>
        <authorList>
            <person name="Anda M."/>
            <person name="Iwasaki W."/>
        </authorList>
    </citation>
    <scope>NUCLEOTIDE SEQUENCE [LARGE SCALE GENOMIC DNA]</scope>
    <source>
        <strain evidence="8 9">DSM 100852</strain>
    </source>
</reference>
<dbReference type="NCBIfam" id="TIGR00519">
    <property type="entry name" value="asnASE_I"/>
    <property type="match status" value="1"/>
</dbReference>
<dbReference type="InterPro" id="IPR006033">
    <property type="entry name" value="AsnA_fam"/>
</dbReference>
<feature type="active site" description="O-isoaspartyl threonine intermediate" evidence="3">
    <location>
        <position position="32"/>
    </location>
</feature>
<dbReference type="Pfam" id="PF17763">
    <property type="entry name" value="Asparaginase_C"/>
    <property type="match status" value="1"/>
</dbReference>
<dbReference type="SFLD" id="SFLDS00057">
    <property type="entry name" value="Glutaminase/Asparaginase"/>
    <property type="match status" value="1"/>
</dbReference>
<dbReference type="PROSITE" id="PS00917">
    <property type="entry name" value="ASN_GLN_ASE_2"/>
    <property type="match status" value="1"/>
</dbReference>
<feature type="binding site" evidence="4">
    <location>
        <begin position="107"/>
        <end position="108"/>
    </location>
    <ligand>
        <name>substrate</name>
    </ligand>
</feature>
<evidence type="ECO:0000256" key="5">
    <source>
        <dbReference type="PROSITE-ProRule" id="PRU10100"/>
    </source>
</evidence>
<evidence type="ECO:0000256" key="1">
    <source>
        <dbReference type="ARBA" id="ARBA00012920"/>
    </source>
</evidence>
<dbReference type="Gene3D" id="3.40.50.40">
    <property type="match status" value="1"/>
</dbReference>
<evidence type="ECO:0000313" key="9">
    <source>
        <dbReference type="Proteomes" id="UP001348817"/>
    </source>
</evidence>
<dbReference type="InterPro" id="IPR027475">
    <property type="entry name" value="Asparaginase/glutaminase_AS2"/>
</dbReference>
<dbReference type="EC" id="3.5.1.1" evidence="1"/>
<dbReference type="InterPro" id="IPR006034">
    <property type="entry name" value="Asparaginase/glutaminase-like"/>
</dbReference>
<evidence type="ECO:0000256" key="2">
    <source>
        <dbReference type="ARBA" id="ARBA00022801"/>
    </source>
</evidence>
<evidence type="ECO:0000259" key="6">
    <source>
        <dbReference type="Pfam" id="PF00710"/>
    </source>
</evidence>
<dbReference type="PANTHER" id="PTHR11707:SF28">
    <property type="entry name" value="60 KDA LYSOPHOSPHOLIPASE"/>
    <property type="match status" value="1"/>
</dbReference>
<feature type="domain" description="Asparaginase/glutaminase C-terminal" evidence="7">
    <location>
        <begin position="233"/>
        <end position="348"/>
    </location>
</feature>
<dbReference type="InterPro" id="IPR037152">
    <property type="entry name" value="L-asparaginase_N_sf"/>
</dbReference>
<dbReference type="InterPro" id="IPR027473">
    <property type="entry name" value="L-asparaginase_C"/>
</dbReference>
<dbReference type="InterPro" id="IPR027474">
    <property type="entry name" value="L-asparaginase_N"/>
</dbReference>
<dbReference type="EMBL" id="AP025314">
    <property type="protein sequence ID" value="BDD10612.1"/>
    <property type="molecule type" value="Genomic_DNA"/>
</dbReference>
<feature type="active site" evidence="5">
    <location>
        <position position="107"/>
    </location>
</feature>
<dbReference type="InterPro" id="IPR040919">
    <property type="entry name" value="Asparaginase_C"/>
</dbReference>
<dbReference type="AlphaFoldDB" id="A0AAU9CYR5"/>
<protein>
    <recommendedName>
        <fullName evidence="1">asparaginase</fullName>
        <ecNumber evidence="1">3.5.1.1</ecNumber>
    </recommendedName>
</protein>
<evidence type="ECO:0000256" key="3">
    <source>
        <dbReference type="PIRSR" id="PIRSR001220-1"/>
    </source>
</evidence>
<feature type="binding site" evidence="4">
    <location>
        <position position="76"/>
    </location>
    <ligand>
        <name>substrate</name>
    </ligand>
</feature>
<dbReference type="RefSeq" id="WP_338392156.1">
    <property type="nucleotide sequence ID" value="NZ_AP025314.1"/>
</dbReference>
<dbReference type="PIRSF" id="PIRSF001220">
    <property type="entry name" value="L-ASNase_gatD"/>
    <property type="match status" value="1"/>
</dbReference>
<dbReference type="Pfam" id="PF00710">
    <property type="entry name" value="Asparaginase"/>
    <property type="match status" value="1"/>
</dbReference>
<organism evidence="8 9">
    <name type="scientific">Fulvitalea axinellae</name>
    <dbReference type="NCBI Taxonomy" id="1182444"/>
    <lineage>
        <taxon>Bacteria</taxon>
        <taxon>Pseudomonadati</taxon>
        <taxon>Bacteroidota</taxon>
        <taxon>Cytophagia</taxon>
        <taxon>Cytophagales</taxon>
        <taxon>Persicobacteraceae</taxon>
        <taxon>Fulvitalea</taxon>
    </lineage>
</organism>
<dbReference type="GO" id="GO:0009066">
    <property type="term" value="P:aspartate family amino acid metabolic process"/>
    <property type="evidence" value="ECO:0007669"/>
    <property type="project" value="UniProtKB-ARBA"/>
</dbReference>